<gene>
    <name evidence="2" type="ORF">EVAR_18605_1</name>
</gene>
<proteinExistence type="predicted"/>
<reference evidence="2 3" key="1">
    <citation type="journal article" date="2019" name="Commun. Biol.">
        <title>The bagworm genome reveals a unique fibroin gene that provides high tensile strength.</title>
        <authorList>
            <person name="Kono N."/>
            <person name="Nakamura H."/>
            <person name="Ohtoshi R."/>
            <person name="Tomita M."/>
            <person name="Numata K."/>
            <person name="Arakawa K."/>
        </authorList>
    </citation>
    <scope>NUCLEOTIDE SEQUENCE [LARGE SCALE GENOMIC DNA]</scope>
</reference>
<evidence type="ECO:0000313" key="3">
    <source>
        <dbReference type="Proteomes" id="UP000299102"/>
    </source>
</evidence>
<feature type="region of interest" description="Disordered" evidence="1">
    <location>
        <begin position="66"/>
        <end position="96"/>
    </location>
</feature>
<organism evidence="2 3">
    <name type="scientific">Eumeta variegata</name>
    <name type="common">Bagworm moth</name>
    <name type="synonym">Eumeta japonica</name>
    <dbReference type="NCBI Taxonomy" id="151549"/>
    <lineage>
        <taxon>Eukaryota</taxon>
        <taxon>Metazoa</taxon>
        <taxon>Ecdysozoa</taxon>
        <taxon>Arthropoda</taxon>
        <taxon>Hexapoda</taxon>
        <taxon>Insecta</taxon>
        <taxon>Pterygota</taxon>
        <taxon>Neoptera</taxon>
        <taxon>Endopterygota</taxon>
        <taxon>Lepidoptera</taxon>
        <taxon>Glossata</taxon>
        <taxon>Ditrysia</taxon>
        <taxon>Tineoidea</taxon>
        <taxon>Psychidae</taxon>
        <taxon>Oiketicinae</taxon>
        <taxon>Eumeta</taxon>
    </lineage>
</organism>
<dbReference type="EMBL" id="BGZK01000269">
    <property type="protein sequence ID" value="GBP33124.1"/>
    <property type="molecule type" value="Genomic_DNA"/>
</dbReference>
<comment type="caution">
    <text evidence="2">The sequence shown here is derived from an EMBL/GenBank/DDBJ whole genome shotgun (WGS) entry which is preliminary data.</text>
</comment>
<accession>A0A4C1V541</accession>
<dbReference type="AlphaFoldDB" id="A0A4C1V541"/>
<evidence type="ECO:0000256" key="1">
    <source>
        <dbReference type="SAM" id="MobiDB-lite"/>
    </source>
</evidence>
<name>A0A4C1V541_EUMVA</name>
<evidence type="ECO:0000313" key="2">
    <source>
        <dbReference type="EMBL" id="GBP33124.1"/>
    </source>
</evidence>
<sequence>MAVTLPCKKRSNIISTLALKIPSTVHVEGDGESSSYAWEKDGRKEIVHAYSKAARTALMNAWVRRHREAPGPTDSRDVPAADAAVEGFEPLDSSEH</sequence>
<dbReference type="Proteomes" id="UP000299102">
    <property type="component" value="Unassembled WGS sequence"/>
</dbReference>
<protein>
    <submittedName>
        <fullName evidence="2">Uncharacterized protein</fullName>
    </submittedName>
</protein>
<keyword evidence="3" id="KW-1185">Reference proteome</keyword>